<gene>
    <name evidence="3" type="ORF">ABMA28_015113</name>
</gene>
<dbReference type="AlphaFoldDB" id="A0ABD0TEB0"/>
<feature type="region of interest" description="Disordered" evidence="1">
    <location>
        <begin position="80"/>
        <end position="104"/>
    </location>
</feature>
<evidence type="ECO:0000256" key="1">
    <source>
        <dbReference type="SAM" id="MobiDB-lite"/>
    </source>
</evidence>
<comment type="caution">
    <text evidence="3">The sequence shown here is derived from an EMBL/GenBank/DDBJ whole genome shotgun (WGS) entry which is preliminary data.</text>
</comment>
<keyword evidence="2" id="KW-1133">Transmembrane helix</keyword>
<keyword evidence="2" id="KW-0472">Membrane</keyword>
<proteinExistence type="predicted"/>
<sequence length="210" mass="22937">MSTNSARLINSLECYMDDLVDCFEDFVKKSLVIISVAVGALIVMMGYLLKVVTDRSQVQMMGPPPGVPHRTDAAINYMQSAPNSVGPSRSNVQDDLQKSRSSTLPQKNTVMSFVKKDPTRTKSAAANTNPVSSVPSFDERVLRNIGLSSCSKRCLGKRSVVRNSSASRIGIPSMPTCIPNHHISTPRPCSKYITSRNSCCSMCCADDDRR</sequence>
<dbReference type="Proteomes" id="UP001549921">
    <property type="component" value="Unassembled WGS sequence"/>
</dbReference>
<evidence type="ECO:0000256" key="2">
    <source>
        <dbReference type="SAM" id="Phobius"/>
    </source>
</evidence>
<accession>A0ABD0TEB0</accession>
<evidence type="ECO:0000313" key="4">
    <source>
        <dbReference type="Proteomes" id="UP001549921"/>
    </source>
</evidence>
<reference evidence="3 4" key="1">
    <citation type="submission" date="2024-06" db="EMBL/GenBank/DDBJ databases">
        <title>A chromosome-level genome assembly of beet webworm, Loxostege sticticalis.</title>
        <authorList>
            <person name="Zhang Y."/>
        </authorList>
    </citation>
    <scope>NUCLEOTIDE SEQUENCE [LARGE SCALE GENOMIC DNA]</scope>
    <source>
        <strain evidence="3">AQ028</strain>
        <tissue evidence="3">Male pupae</tissue>
    </source>
</reference>
<keyword evidence="2" id="KW-0812">Transmembrane</keyword>
<evidence type="ECO:0000313" key="3">
    <source>
        <dbReference type="EMBL" id="KAL0841429.1"/>
    </source>
</evidence>
<dbReference type="EMBL" id="JBEDNZ010000006">
    <property type="protein sequence ID" value="KAL0841429.1"/>
    <property type="molecule type" value="Genomic_DNA"/>
</dbReference>
<organism evidence="3 4">
    <name type="scientific">Loxostege sticticalis</name>
    <name type="common">Beet webworm moth</name>
    <dbReference type="NCBI Taxonomy" id="481309"/>
    <lineage>
        <taxon>Eukaryota</taxon>
        <taxon>Metazoa</taxon>
        <taxon>Ecdysozoa</taxon>
        <taxon>Arthropoda</taxon>
        <taxon>Hexapoda</taxon>
        <taxon>Insecta</taxon>
        <taxon>Pterygota</taxon>
        <taxon>Neoptera</taxon>
        <taxon>Endopterygota</taxon>
        <taxon>Lepidoptera</taxon>
        <taxon>Glossata</taxon>
        <taxon>Ditrysia</taxon>
        <taxon>Pyraloidea</taxon>
        <taxon>Crambidae</taxon>
        <taxon>Pyraustinae</taxon>
        <taxon>Loxostege</taxon>
    </lineage>
</organism>
<name>A0ABD0TEB0_LOXSC</name>
<feature type="transmembrane region" description="Helical" evidence="2">
    <location>
        <begin position="31"/>
        <end position="52"/>
    </location>
</feature>
<protein>
    <submittedName>
        <fullName evidence="3">Uncharacterized protein</fullName>
    </submittedName>
</protein>